<dbReference type="PANTHER" id="PTHR35324">
    <property type="entry name" value="BNAA08G03750D PROTEIN"/>
    <property type="match status" value="1"/>
</dbReference>
<accession>A0A371IGJ9</accession>
<evidence type="ECO:0000313" key="3">
    <source>
        <dbReference type="Proteomes" id="UP000257109"/>
    </source>
</evidence>
<name>A0A371IGJ9_MUCPR</name>
<dbReference type="OrthoDB" id="1727538at2759"/>
<keyword evidence="3" id="KW-1185">Reference proteome</keyword>
<reference evidence="2" key="1">
    <citation type="submission" date="2018-05" db="EMBL/GenBank/DDBJ databases">
        <title>Draft genome of Mucuna pruriens seed.</title>
        <authorList>
            <person name="Nnadi N.E."/>
            <person name="Vos R."/>
            <person name="Hasami M.H."/>
            <person name="Devisetty U.K."/>
            <person name="Aguiy J.C."/>
        </authorList>
    </citation>
    <scope>NUCLEOTIDE SEQUENCE [LARGE SCALE GENOMIC DNA]</scope>
    <source>
        <strain evidence="2">JCA_2017</strain>
    </source>
</reference>
<comment type="caution">
    <text evidence="2">The sequence shown here is derived from an EMBL/GenBank/DDBJ whole genome shotgun (WGS) entry which is preliminary data.</text>
</comment>
<dbReference type="Proteomes" id="UP000257109">
    <property type="component" value="Unassembled WGS sequence"/>
</dbReference>
<evidence type="ECO:0000256" key="1">
    <source>
        <dbReference type="SAM" id="MobiDB-lite"/>
    </source>
</evidence>
<organism evidence="2 3">
    <name type="scientific">Mucuna pruriens</name>
    <name type="common">Velvet bean</name>
    <name type="synonym">Dolichos pruriens</name>
    <dbReference type="NCBI Taxonomy" id="157652"/>
    <lineage>
        <taxon>Eukaryota</taxon>
        <taxon>Viridiplantae</taxon>
        <taxon>Streptophyta</taxon>
        <taxon>Embryophyta</taxon>
        <taxon>Tracheophyta</taxon>
        <taxon>Spermatophyta</taxon>
        <taxon>Magnoliopsida</taxon>
        <taxon>eudicotyledons</taxon>
        <taxon>Gunneridae</taxon>
        <taxon>Pentapetalae</taxon>
        <taxon>rosids</taxon>
        <taxon>fabids</taxon>
        <taxon>Fabales</taxon>
        <taxon>Fabaceae</taxon>
        <taxon>Papilionoideae</taxon>
        <taxon>50 kb inversion clade</taxon>
        <taxon>NPAAA clade</taxon>
        <taxon>indigoferoid/millettioid clade</taxon>
        <taxon>Phaseoleae</taxon>
        <taxon>Mucuna</taxon>
    </lineage>
</organism>
<feature type="non-terminal residue" evidence="2">
    <location>
        <position position="1"/>
    </location>
</feature>
<feature type="compositionally biased region" description="Polar residues" evidence="1">
    <location>
        <begin position="1"/>
        <end position="12"/>
    </location>
</feature>
<feature type="compositionally biased region" description="Basic and acidic residues" evidence="1">
    <location>
        <begin position="13"/>
        <end position="24"/>
    </location>
</feature>
<dbReference type="EMBL" id="QJKJ01000128">
    <property type="protein sequence ID" value="RDY14115.1"/>
    <property type="molecule type" value="Genomic_DNA"/>
</dbReference>
<protein>
    <submittedName>
        <fullName evidence="2">Uncharacterized protein</fullName>
    </submittedName>
</protein>
<feature type="region of interest" description="Disordered" evidence="1">
    <location>
        <begin position="1"/>
        <end position="27"/>
    </location>
</feature>
<gene>
    <name evidence="2" type="ORF">CR513_00865</name>
</gene>
<dbReference type="AlphaFoldDB" id="A0A371IGJ9"/>
<evidence type="ECO:0000313" key="2">
    <source>
        <dbReference type="EMBL" id="RDY14115.1"/>
    </source>
</evidence>
<sequence>MAFTISKSQSAFTEREKENGDNLGEKGYATEGVISSQLQLKSSLSSQTLDKHAVLRRIRQRRNYNKAKSALEALIVGSSETNTQEHKWLQLGDAFASP</sequence>
<proteinExistence type="predicted"/>
<dbReference type="PANTHER" id="PTHR35324:SF5">
    <property type="entry name" value="BHLH DOMAIN-CONTAINING PROTEIN"/>
    <property type="match status" value="1"/>
</dbReference>